<comment type="catalytic activity">
    <reaction evidence="8">
        <text>ATP + H2O = ADP + phosphate + H(+)</text>
        <dbReference type="Rhea" id="RHEA:13065"/>
        <dbReference type="ChEBI" id="CHEBI:15377"/>
        <dbReference type="ChEBI" id="CHEBI:15378"/>
        <dbReference type="ChEBI" id="CHEBI:30616"/>
        <dbReference type="ChEBI" id="CHEBI:43474"/>
        <dbReference type="ChEBI" id="CHEBI:456216"/>
        <dbReference type="EC" id="5.6.2.4"/>
    </reaction>
</comment>
<evidence type="ECO:0000256" key="8">
    <source>
        <dbReference type="ARBA" id="ARBA00048988"/>
    </source>
</evidence>
<evidence type="ECO:0000256" key="2">
    <source>
        <dbReference type="ARBA" id="ARBA00022801"/>
    </source>
</evidence>
<feature type="binding site" evidence="9">
    <location>
        <begin position="24"/>
        <end position="31"/>
    </location>
    <ligand>
        <name>ATP</name>
        <dbReference type="ChEBI" id="CHEBI:30616"/>
    </ligand>
</feature>
<dbReference type="AlphaFoldDB" id="Q2IEM9"/>
<comment type="catalytic activity">
    <reaction evidence="6">
        <text>Couples ATP hydrolysis with the unwinding of duplex DNA by translocating in the 3'-5' direction.</text>
        <dbReference type="EC" id="5.6.2.4"/>
    </reaction>
</comment>
<reference evidence="11 12" key="1">
    <citation type="submission" date="2006-01" db="EMBL/GenBank/DDBJ databases">
        <title>Complete sequence of Anaeromyxobacter dehalogenans 2CP-C.</title>
        <authorList>
            <consortium name="US DOE Joint Genome Institute"/>
            <person name="Copeland A."/>
            <person name="Lucas S."/>
            <person name="Lapidus A."/>
            <person name="Barry K."/>
            <person name="Detter J.C."/>
            <person name="Glavina T."/>
            <person name="Hammon N."/>
            <person name="Israni S."/>
            <person name="Pitluck S."/>
            <person name="Brettin T."/>
            <person name="Bruce D."/>
            <person name="Han C."/>
            <person name="Tapia R."/>
            <person name="Gilna P."/>
            <person name="Kiss H."/>
            <person name="Schmutz J."/>
            <person name="Larimer F."/>
            <person name="Land M."/>
            <person name="Kyrpides N."/>
            <person name="Anderson I."/>
            <person name="Sanford R.A."/>
            <person name="Ritalahti K.M."/>
            <person name="Thomas H.S."/>
            <person name="Kirby J.R."/>
            <person name="Zhulin I.B."/>
            <person name="Loeffler F.E."/>
            <person name="Richardson P."/>
        </authorList>
    </citation>
    <scope>NUCLEOTIDE SEQUENCE [LARGE SCALE GENOMIC DNA]</scope>
    <source>
        <strain evidence="11 12">2CP-C</strain>
    </source>
</reference>
<dbReference type="Pfam" id="PF00580">
    <property type="entry name" value="UvrD-helicase"/>
    <property type="match status" value="2"/>
</dbReference>
<dbReference type="GO" id="GO:0003677">
    <property type="term" value="F:DNA binding"/>
    <property type="evidence" value="ECO:0007669"/>
    <property type="project" value="InterPro"/>
</dbReference>
<evidence type="ECO:0000256" key="4">
    <source>
        <dbReference type="ARBA" id="ARBA00022840"/>
    </source>
</evidence>
<keyword evidence="1 9" id="KW-0547">Nucleotide-binding</keyword>
<dbReference type="eggNOG" id="COG0210">
    <property type="taxonomic scope" value="Bacteria"/>
</dbReference>
<proteinExistence type="predicted"/>
<dbReference type="STRING" id="290397.Adeh_3271"/>
<keyword evidence="4 9" id="KW-0067">ATP-binding</keyword>
<dbReference type="GO" id="GO:0000725">
    <property type="term" value="P:recombinational repair"/>
    <property type="evidence" value="ECO:0007669"/>
    <property type="project" value="TreeGrafter"/>
</dbReference>
<evidence type="ECO:0000256" key="3">
    <source>
        <dbReference type="ARBA" id="ARBA00022806"/>
    </source>
</evidence>
<dbReference type="SUPFAM" id="SSF52540">
    <property type="entry name" value="P-loop containing nucleoside triphosphate hydrolases"/>
    <property type="match status" value="1"/>
</dbReference>
<dbReference type="GO" id="GO:0043138">
    <property type="term" value="F:3'-5' DNA helicase activity"/>
    <property type="evidence" value="ECO:0007669"/>
    <property type="project" value="UniProtKB-EC"/>
</dbReference>
<dbReference type="RefSeq" id="WP_011422321.1">
    <property type="nucleotide sequence ID" value="NC_007760.1"/>
</dbReference>
<dbReference type="InterPro" id="IPR027417">
    <property type="entry name" value="P-loop_NTPase"/>
</dbReference>
<name>Q2IEM9_ANADE</name>
<evidence type="ECO:0000313" key="11">
    <source>
        <dbReference type="EMBL" id="ABC83039.1"/>
    </source>
</evidence>
<evidence type="ECO:0000256" key="5">
    <source>
        <dbReference type="ARBA" id="ARBA00023235"/>
    </source>
</evidence>
<dbReference type="PROSITE" id="PS51198">
    <property type="entry name" value="UVRD_HELICASE_ATP_BIND"/>
    <property type="match status" value="1"/>
</dbReference>
<evidence type="ECO:0000256" key="7">
    <source>
        <dbReference type="ARBA" id="ARBA00034808"/>
    </source>
</evidence>
<dbReference type="InterPro" id="IPR014016">
    <property type="entry name" value="UvrD-like_ATP-bd"/>
</dbReference>
<dbReference type="EMBL" id="CP000251">
    <property type="protein sequence ID" value="ABC83039.1"/>
    <property type="molecule type" value="Genomic_DNA"/>
</dbReference>
<feature type="domain" description="UvrD-like helicase ATP-binding" evidence="10">
    <location>
        <begin position="3"/>
        <end position="283"/>
    </location>
</feature>
<dbReference type="GO" id="GO:0016887">
    <property type="term" value="F:ATP hydrolysis activity"/>
    <property type="evidence" value="ECO:0007669"/>
    <property type="project" value="RHEA"/>
</dbReference>
<accession>Q2IEM9</accession>
<evidence type="ECO:0000259" key="10">
    <source>
        <dbReference type="PROSITE" id="PS51198"/>
    </source>
</evidence>
<keyword evidence="5" id="KW-0413">Isomerase</keyword>
<evidence type="ECO:0000256" key="9">
    <source>
        <dbReference type="PROSITE-ProRule" id="PRU00560"/>
    </source>
</evidence>
<gene>
    <name evidence="11" type="ordered locus">Adeh_3271</name>
</gene>
<evidence type="ECO:0000313" key="12">
    <source>
        <dbReference type="Proteomes" id="UP000001935"/>
    </source>
</evidence>
<protein>
    <recommendedName>
        <fullName evidence="7">DNA 3'-5' helicase</fullName>
        <ecNumber evidence="7">5.6.2.4</ecNumber>
    </recommendedName>
</protein>
<organism evidence="11 12">
    <name type="scientific">Anaeromyxobacter dehalogenans (strain 2CP-C)</name>
    <dbReference type="NCBI Taxonomy" id="290397"/>
    <lineage>
        <taxon>Bacteria</taxon>
        <taxon>Pseudomonadati</taxon>
        <taxon>Myxococcota</taxon>
        <taxon>Myxococcia</taxon>
        <taxon>Myxococcales</taxon>
        <taxon>Cystobacterineae</taxon>
        <taxon>Anaeromyxobacteraceae</taxon>
        <taxon>Anaeromyxobacter</taxon>
    </lineage>
</organism>
<dbReference type="Pfam" id="PF13361">
    <property type="entry name" value="UvrD_C"/>
    <property type="match status" value="1"/>
</dbReference>
<dbReference type="Proteomes" id="UP000001935">
    <property type="component" value="Chromosome"/>
</dbReference>
<dbReference type="HOGENOM" id="CLU_004585_8_2_7"/>
<dbReference type="InterPro" id="IPR000212">
    <property type="entry name" value="DNA_helicase_UvrD/REP"/>
</dbReference>
<evidence type="ECO:0000256" key="1">
    <source>
        <dbReference type="ARBA" id="ARBA00022741"/>
    </source>
</evidence>
<sequence length="607" mass="66357">MSDDSLTHEQRAVVERRGRFTVRACPGSGKTFVVARLLAHRIREWKARHAGIAALSFTNVACEEVRRSLVALRCDAFGAYPHFLGTLDSFINSFVFLPFGHRVMGCAGRPAIVGLPERPWVASGRWAWGRPACNRSGCRLEHFSWDLAGNIVRSGRRPFQCPTGHDRCSVLKREFGKDGWATPSDAAYWAVRVLESFPEVAKALVRRFPEVVVDEAQDTSEMQMRILDLLVGAGLQEIVLVGDPDQSIYEWRAAHPELFERKASGKELDWDHRSELTESRRNSQQICNAAQPFSTLASAARGTCTGIRPVLWIYDPKRPADLVPRFEEYCETNGVAPSAGSAAVLVRNRTLLNRILEVPDEVDPWHVDAGGSATRLLALAAVERDAGRVGRSLGLLDAALATLALRRATVSGARTTAMDIDRRRALTTVLERLPSAAMPLGAWADALQTMFPAAAAVAGVAVSQDEAQELRPKAFVKSGRKHVTDFLRVPTRALFGDASRVRRVQVETIHAAKGKTYDAVVVALGSRGECAVKQLGVGQPEPEQRRAMYVAMTRARSLLVIAVPTGTVREDVANFSGCDCAEVPPLAEASRTRGRTGGRSRRAGVAE</sequence>
<dbReference type="PANTHER" id="PTHR11070:SF3">
    <property type="entry name" value="DNA 3'-5' HELICASE"/>
    <property type="match status" value="1"/>
</dbReference>
<dbReference type="InterPro" id="IPR014017">
    <property type="entry name" value="DNA_helicase_UvrD-like_C"/>
</dbReference>
<keyword evidence="3 9" id="KW-0347">Helicase</keyword>
<keyword evidence="2 9" id="KW-0378">Hydrolase</keyword>
<dbReference type="GO" id="GO:0005524">
    <property type="term" value="F:ATP binding"/>
    <property type="evidence" value="ECO:0007669"/>
    <property type="project" value="UniProtKB-UniRule"/>
</dbReference>
<dbReference type="Gene3D" id="3.40.50.300">
    <property type="entry name" value="P-loop containing nucleotide triphosphate hydrolases"/>
    <property type="match status" value="3"/>
</dbReference>
<dbReference type="PANTHER" id="PTHR11070">
    <property type="entry name" value="UVRD / RECB / PCRA DNA HELICASE FAMILY MEMBER"/>
    <property type="match status" value="1"/>
</dbReference>
<evidence type="ECO:0000256" key="6">
    <source>
        <dbReference type="ARBA" id="ARBA00034617"/>
    </source>
</evidence>
<dbReference type="KEGG" id="ade:Adeh_3271"/>
<dbReference type="EC" id="5.6.2.4" evidence="7"/>